<dbReference type="InterPro" id="IPR006342">
    <property type="entry name" value="FkbM_mtfrase"/>
</dbReference>
<proteinExistence type="predicted"/>
<gene>
    <name evidence="3" type="ORF">EXN23_00800</name>
</gene>
<dbReference type="InterPro" id="IPR029044">
    <property type="entry name" value="Nucleotide-diphossugar_trans"/>
</dbReference>
<dbReference type="Proteomes" id="UP000319481">
    <property type="component" value="Unassembled WGS sequence"/>
</dbReference>
<dbReference type="InterPro" id="IPR001173">
    <property type="entry name" value="Glyco_trans_2-like"/>
</dbReference>
<dbReference type="Gene3D" id="3.40.50.150">
    <property type="entry name" value="Vaccinia Virus protein VP39"/>
    <property type="match status" value="1"/>
</dbReference>
<dbReference type="PANTHER" id="PTHR43685:SF2">
    <property type="entry name" value="GLYCOSYLTRANSFERASE 2-LIKE DOMAIN-CONTAINING PROTEIN"/>
    <property type="match status" value="1"/>
</dbReference>
<feature type="domain" description="Methyltransferase FkbM" evidence="2">
    <location>
        <begin position="83"/>
        <end position="247"/>
    </location>
</feature>
<reference evidence="3 4" key="1">
    <citation type="journal article" date="2019" name="Appl. Microbiol. Biotechnol.">
        <title>Differential efficiency of wild type rhizogenic strains for rol gene transformation of plants.</title>
        <authorList>
            <person name="Desmet S."/>
            <person name="De Keyser E."/>
            <person name="Van Vaerenbergh J."/>
            <person name="Baeyen S."/>
            <person name="Van Huylenbroeck J."/>
            <person name="Geelen D."/>
            <person name="Dhooghe E."/>
        </authorList>
    </citation>
    <scope>NUCLEOTIDE SEQUENCE [LARGE SCALE GENOMIC DNA]</scope>
    <source>
        <strain evidence="3 4">GBBC3283</strain>
    </source>
</reference>
<evidence type="ECO:0000313" key="3">
    <source>
        <dbReference type="EMBL" id="TRA96808.1"/>
    </source>
</evidence>
<evidence type="ECO:0000259" key="2">
    <source>
        <dbReference type="Pfam" id="PF05050"/>
    </source>
</evidence>
<dbReference type="SUPFAM" id="SSF53335">
    <property type="entry name" value="S-adenosyl-L-methionine-dependent methyltransferases"/>
    <property type="match status" value="1"/>
</dbReference>
<dbReference type="CDD" id="cd00761">
    <property type="entry name" value="Glyco_tranf_GTA_type"/>
    <property type="match status" value="1"/>
</dbReference>
<protein>
    <submittedName>
        <fullName evidence="3">Glycosyltransferase</fullName>
    </submittedName>
</protein>
<dbReference type="Pfam" id="PF00535">
    <property type="entry name" value="Glycos_transf_2"/>
    <property type="match status" value="1"/>
</dbReference>
<accession>A0ABY3BVX7</accession>
<dbReference type="SUPFAM" id="SSF53448">
    <property type="entry name" value="Nucleotide-diphospho-sugar transferases"/>
    <property type="match status" value="1"/>
</dbReference>
<comment type="caution">
    <text evidence="3">The sequence shown here is derived from an EMBL/GenBank/DDBJ whole genome shotgun (WGS) entry which is preliminary data.</text>
</comment>
<name>A0ABY3BVX7_9HYPH</name>
<dbReference type="Pfam" id="PF05050">
    <property type="entry name" value="Methyltransf_21"/>
    <property type="match status" value="1"/>
</dbReference>
<feature type="domain" description="Glycosyltransferase 2-like" evidence="1">
    <location>
        <begin position="291"/>
        <end position="401"/>
    </location>
</feature>
<dbReference type="PANTHER" id="PTHR43685">
    <property type="entry name" value="GLYCOSYLTRANSFERASE"/>
    <property type="match status" value="1"/>
</dbReference>
<dbReference type="EMBL" id="SGNZ01000001">
    <property type="protein sequence ID" value="TRA96808.1"/>
    <property type="molecule type" value="Genomic_DNA"/>
</dbReference>
<dbReference type="InterPro" id="IPR050834">
    <property type="entry name" value="Glycosyltransf_2"/>
</dbReference>
<keyword evidence="4" id="KW-1185">Reference proteome</keyword>
<evidence type="ECO:0000259" key="1">
    <source>
        <dbReference type="Pfam" id="PF00535"/>
    </source>
</evidence>
<dbReference type="InterPro" id="IPR029063">
    <property type="entry name" value="SAM-dependent_MTases_sf"/>
</dbReference>
<organism evidence="3 4">
    <name type="scientific">Agrobacterium salinitolerans</name>
    <dbReference type="NCBI Taxonomy" id="1183413"/>
    <lineage>
        <taxon>Bacteria</taxon>
        <taxon>Pseudomonadati</taxon>
        <taxon>Pseudomonadota</taxon>
        <taxon>Alphaproteobacteria</taxon>
        <taxon>Hyphomicrobiales</taxon>
        <taxon>Rhizobiaceae</taxon>
        <taxon>Rhizobium/Agrobacterium group</taxon>
        <taxon>Agrobacterium</taxon>
    </lineage>
</organism>
<sequence length="608" mass="68430">MGSKHHLPASSYRGCQCRIFGVRELINQFVYNEIDALSLSRPDIEVAATPHFAQCAEDVIVLSILRALAQRESFDLSSQRYLEIGANHPVATSATYLLRKEASMSGVLIEGNPSLIAELERARSGDVVVNRAVTARYESEVKLFISNQSELSSLSKDFVEDWQEGRVGLKEVVSIPAIQINQIFENYFSEVLPLYMSIDVEGMDLELLQALDWHRWRPAVVQAEPSEHFITDNAAQITEFMISVGYTLLAKTNVNLVFVDKARIFSKPNNTEAAQITSRNSSSSLTPSIGVVMRTKDRAVLLRRALESVKNQTYQNWRLVIVNDGGETTDVDWLVEKIFAGDDRVTVVHHDRSKGMEAASNAGIATLSTDYVLIHDDDDSLAPEFMSSMSATIVAKKAIFPSIKGVVCRLNTVYETVTGHEITIERIEPFKSWHSDGLDEGFLSVQKMMVRNQFPPIAFMFELAAARELGLFDESLPVLGDWDFHSRFVLKHDVWILPEYLSFYHHRVSATGAMGNTVHAGASRHRLYSQKIRNELIRKSAGPDGSNRFLLTIPMELQEQSQDQYGGVLSRLHTLESMVSQKASRPKWRKKLSSTFRKVRNFVLRRGN</sequence>
<evidence type="ECO:0000313" key="4">
    <source>
        <dbReference type="Proteomes" id="UP000319481"/>
    </source>
</evidence>
<dbReference type="Gene3D" id="3.90.550.10">
    <property type="entry name" value="Spore Coat Polysaccharide Biosynthesis Protein SpsA, Chain A"/>
    <property type="match status" value="1"/>
</dbReference>